<reference evidence="3 4" key="1">
    <citation type="submission" date="2015-08" db="EMBL/GenBank/DDBJ databases">
        <authorList>
            <person name="Babu N.S."/>
            <person name="Beckwith C.J."/>
            <person name="Beseler K.G."/>
            <person name="Brison A."/>
            <person name="Carone J.V."/>
            <person name="Caskin T.P."/>
            <person name="Diamond M."/>
            <person name="Durham M.E."/>
            <person name="Foxe J.M."/>
            <person name="Go M."/>
            <person name="Henderson B.A."/>
            <person name="Jones I.B."/>
            <person name="McGettigan J.A."/>
            <person name="Micheletti S.J."/>
            <person name="Nasrallah M.E."/>
            <person name="Ortiz D."/>
            <person name="Piller C.R."/>
            <person name="Privatt S.R."/>
            <person name="Schneider S.L."/>
            <person name="Sharp S."/>
            <person name="Smith T.C."/>
            <person name="Stanton J.D."/>
            <person name="Ullery H.E."/>
            <person name="Wilson R.J."/>
            <person name="Serrano M.G."/>
            <person name="Buck G."/>
            <person name="Lee V."/>
            <person name="Wang Y."/>
            <person name="Carvalho R."/>
            <person name="Voegtly L."/>
            <person name="Shi R."/>
            <person name="Duckworth R."/>
            <person name="Johnson A."/>
            <person name="Loviza R."/>
            <person name="Walstead R."/>
            <person name="Shah Z."/>
            <person name="Kiflezghi M."/>
            <person name="Wade K."/>
            <person name="Ball S.L."/>
            <person name="Bradley K.W."/>
            <person name="Asai D.J."/>
            <person name="Bowman C.A."/>
            <person name="Russell D.A."/>
            <person name="Pope W.H."/>
            <person name="Jacobs-Sera D."/>
            <person name="Hendrix R.W."/>
            <person name="Hatfull G.F."/>
        </authorList>
    </citation>
    <scope>NUCLEOTIDE SEQUENCE [LARGE SCALE GENOMIC DNA]</scope>
    <source>
        <strain evidence="3 4">DSM 27648</strain>
    </source>
</reference>
<dbReference type="PANTHER" id="PTHR33227:SF54">
    <property type="entry name" value="PROTEIN STIG1"/>
    <property type="match status" value="1"/>
</dbReference>
<name>A0A0K1PK10_9BACT</name>
<dbReference type="Proteomes" id="UP000064967">
    <property type="component" value="Chromosome"/>
</dbReference>
<dbReference type="STRING" id="1391654.AKJ09_00516"/>
<feature type="signal peptide" evidence="2">
    <location>
        <begin position="1"/>
        <end position="34"/>
    </location>
</feature>
<evidence type="ECO:0000256" key="2">
    <source>
        <dbReference type="SAM" id="SignalP"/>
    </source>
</evidence>
<evidence type="ECO:0000313" key="3">
    <source>
        <dbReference type="EMBL" id="AKU93852.1"/>
    </source>
</evidence>
<dbReference type="InterPro" id="IPR006969">
    <property type="entry name" value="Stig-like"/>
</dbReference>
<sequence length="404" mass="41382">MNSRHRPALTATGRRLPRACIWLLKASLPIALVAACAVSETPVDIGDGFPDAGSGAPSFTPPPEAGADVSLPAQVMCMASECPAPLGTCTTSRFKCDIDFSSDDNNCGGCGIVCPNYDQIRLPTHCNNGVCVGSCGAEAIDCNGLVDDGCETLVKQDPKNCGACGNDCGPGIPCLDGKCGCTPPLSLCDGRCVNLSNNALNCGACGHACDHSNLPPPPPHMAYGCGGGECGKIGCVDGWADCNDDWVTKHYESDGCEVQLNAEPNCGSCGKTCNPGQRCEYRPQTGDYRCICEPGETECIGAYCVDILTDPTNCGGCGIICPGASSSAVPTHATPVCRSGVCGLDCDVGWSDCDSKSANGCETNIARDPNHCGSCTNACDSSDGQPCVGGTCLTKPCDDEGPTK</sequence>
<keyword evidence="4" id="KW-1185">Reference proteome</keyword>
<proteinExistence type="predicted"/>
<protein>
    <submittedName>
        <fullName evidence="3">Tryptophan synthase alpha chain</fullName>
    </submittedName>
</protein>
<dbReference type="RefSeq" id="WP_146645536.1">
    <property type="nucleotide sequence ID" value="NZ_CP012333.1"/>
</dbReference>
<dbReference type="PANTHER" id="PTHR33227">
    <property type="entry name" value="STIGMA-SPECIFIC STIG1-LIKE PROTEIN 3"/>
    <property type="match status" value="1"/>
</dbReference>
<dbReference type="AlphaFoldDB" id="A0A0K1PK10"/>
<organism evidence="3 4">
    <name type="scientific">Labilithrix luteola</name>
    <dbReference type="NCBI Taxonomy" id="1391654"/>
    <lineage>
        <taxon>Bacteria</taxon>
        <taxon>Pseudomonadati</taxon>
        <taxon>Myxococcota</taxon>
        <taxon>Polyangia</taxon>
        <taxon>Polyangiales</taxon>
        <taxon>Labilitrichaceae</taxon>
        <taxon>Labilithrix</taxon>
    </lineage>
</organism>
<gene>
    <name evidence="3" type="ORF">AKJ09_00516</name>
</gene>
<dbReference type="OrthoDB" id="5492401at2"/>
<evidence type="ECO:0000313" key="4">
    <source>
        <dbReference type="Proteomes" id="UP000064967"/>
    </source>
</evidence>
<dbReference type="EMBL" id="CP012333">
    <property type="protein sequence ID" value="AKU93852.1"/>
    <property type="molecule type" value="Genomic_DNA"/>
</dbReference>
<keyword evidence="1 2" id="KW-0732">Signal</keyword>
<dbReference type="KEGG" id="llu:AKJ09_00516"/>
<evidence type="ECO:0000256" key="1">
    <source>
        <dbReference type="ARBA" id="ARBA00022729"/>
    </source>
</evidence>
<accession>A0A0K1PK10</accession>
<feature type="chain" id="PRO_5005465590" evidence="2">
    <location>
        <begin position="35"/>
        <end position="404"/>
    </location>
</feature>